<dbReference type="InParanoid" id="A8X036"/>
<name>A8X036_CAEBR</name>
<evidence type="ECO:0000313" key="2">
    <source>
        <dbReference type="Proteomes" id="UP000008549"/>
    </source>
</evidence>
<accession>A8X036</accession>
<dbReference type="CTD" id="8580506"/>
<dbReference type="HOGENOM" id="CLU_3428601_0_0_1"/>
<dbReference type="Proteomes" id="UP000008549">
    <property type="component" value="Unassembled WGS sequence"/>
</dbReference>
<dbReference type="WormBase" id="CBG05532">
    <property type="protein sequence ID" value="CBP21606"/>
    <property type="gene ID" value="WBGene00027965"/>
</dbReference>
<proteinExistence type="predicted"/>
<dbReference type="EMBL" id="HE601419">
    <property type="protein sequence ID" value="CAP25996.2"/>
    <property type="molecule type" value="Genomic_DNA"/>
</dbReference>
<dbReference type="KEGG" id="cbr:CBG_05532"/>
<evidence type="ECO:0000313" key="1">
    <source>
        <dbReference type="EMBL" id="CAP25996.2"/>
    </source>
</evidence>
<dbReference type="GeneID" id="8580506"/>
<dbReference type="AlphaFoldDB" id="A8X036"/>
<gene>
    <name evidence="1 3" type="ORF">CBG05532</name>
    <name evidence="1" type="ORF">CBG_05532</name>
</gene>
<sequence>MNCKIASCVNGECVCGICDK</sequence>
<keyword evidence="2" id="KW-1185">Reference proteome</keyword>
<reference evidence="1 2" key="2">
    <citation type="journal article" date="2011" name="PLoS Genet.">
        <title>Caenorhabditis briggsae recombinant inbred line genotypes reveal inter-strain incompatibility and the evolution of recombination.</title>
        <authorList>
            <person name="Ross J.A."/>
            <person name="Koboldt D.C."/>
            <person name="Staisch J.E."/>
            <person name="Chamberlin H.M."/>
            <person name="Gupta B.P."/>
            <person name="Miller R.D."/>
            <person name="Baird S.E."/>
            <person name="Haag E.S."/>
        </authorList>
    </citation>
    <scope>NUCLEOTIDE SEQUENCE [LARGE SCALE GENOMIC DNA]</scope>
    <source>
        <strain evidence="1 2">AF16</strain>
    </source>
</reference>
<reference evidence="1 2" key="1">
    <citation type="journal article" date="2003" name="PLoS Biol.">
        <title>The genome sequence of Caenorhabditis briggsae: a platform for comparative genomics.</title>
        <authorList>
            <person name="Stein L.D."/>
            <person name="Bao Z."/>
            <person name="Blasiar D."/>
            <person name="Blumenthal T."/>
            <person name="Brent M.R."/>
            <person name="Chen N."/>
            <person name="Chinwalla A."/>
            <person name="Clarke L."/>
            <person name="Clee C."/>
            <person name="Coghlan A."/>
            <person name="Coulson A."/>
            <person name="D'Eustachio P."/>
            <person name="Fitch D.H."/>
            <person name="Fulton L.A."/>
            <person name="Fulton R.E."/>
            <person name="Griffiths-Jones S."/>
            <person name="Harris T.W."/>
            <person name="Hillier L.W."/>
            <person name="Kamath R."/>
            <person name="Kuwabara P.E."/>
            <person name="Mardis E.R."/>
            <person name="Marra M.A."/>
            <person name="Miner T.L."/>
            <person name="Minx P."/>
            <person name="Mullikin J.C."/>
            <person name="Plumb R.W."/>
            <person name="Rogers J."/>
            <person name="Schein J.E."/>
            <person name="Sohrmann M."/>
            <person name="Spieth J."/>
            <person name="Stajich J.E."/>
            <person name="Wei C."/>
            <person name="Willey D."/>
            <person name="Wilson R.K."/>
            <person name="Durbin R."/>
            <person name="Waterston R.H."/>
        </authorList>
    </citation>
    <scope>NUCLEOTIDE SEQUENCE [LARGE SCALE GENOMIC DNA]</scope>
    <source>
        <strain evidence="1 2">AF16</strain>
    </source>
</reference>
<organism evidence="1 2">
    <name type="scientific">Caenorhabditis briggsae</name>
    <dbReference type="NCBI Taxonomy" id="6238"/>
    <lineage>
        <taxon>Eukaryota</taxon>
        <taxon>Metazoa</taxon>
        <taxon>Ecdysozoa</taxon>
        <taxon>Nematoda</taxon>
        <taxon>Chromadorea</taxon>
        <taxon>Rhabditida</taxon>
        <taxon>Rhabditina</taxon>
        <taxon>Rhabditomorpha</taxon>
        <taxon>Rhabditoidea</taxon>
        <taxon>Rhabditidae</taxon>
        <taxon>Peloderinae</taxon>
        <taxon>Caenorhabditis</taxon>
    </lineage>
</organism>
<protein>
    <submittedName>
        <fullName evidence="1">Protein CBG05532</fullName>
    </submittedName>
</protein>
<dbReference type="RefSeq" id="XP_002638509.2">
    <property type="nucleotide sequence ID" value="XM_002638463.2"/>
</dbReference>
<evidence type="ECO:0000313" key="3">
    <source>
        <dbReference type="WormBase" id="CBG05532"/>
    </source>
</evidence>